<gene>
    <name evidence="1" type="ordered locus">FBFL15_1116</name>
</gene>
<name>G2YZV2_FLABF</name>
<keyword evidence="2" id="KW-1185">Reference proteome</keyword>
<proteinExistence type="predicted"/>
<evidence type="ECO:0000313" key="2">
    <source>
        <dbReference type="Proteomes" id="UP000009186"/>
    </source>
</evidence>
<evidence type="ECO:0000313" key="1">
    <source>
        <dbReference type="EMBL" id="CCB69205.1"/>
    </source>
</evidence>
<dbReference type="HOGENOM" id="CLU_1165146_0_0_10"/>
<dbReference type="AlphaFoldDB" id="G2YZV2"/>
<dbReference type="Proteomes" id="UP000009186">
    <property type="component" value="Chromosome"/>
</dbReference>
<dbReference type="eggNOG" id="ENOG5032WVF">
    <property type="taxonomic scope" value="Bacteria"/>
</dbReference>
<dbReference type="RefSeq" id="WP_014083675.1">
    <property type="nucleotide sequence ID" value="NC_016001.1"/>
</dbReference>
<organism evidence="1 2">
    <name type="scientific">Flavobacterium branchiophilum (strain FL-15)</name>
    <dbReference type="NCBI Taxonomy" id="1034807"/>
    <lineage>
        <taxon>Bacteria</taxon>
        <taxon>Pseudomonadati</taxon>
        <taxon>Bacteroidota</taxon>
        <taxon>Flavobacteriia</taxon>
        <taxon>Flavobacteriales</taxon>
        <taxon>Flavobacteriaceae</taxon>
        <taxon>Flavobacterium</taxon>
    </lineage>
</organism>
<protein>
    <submittedName>
        <fullName evidence="1">Uncharacterized protein</fullName>
    </submittedName>
</protein>
<dbReference type="KEGG" id="fbr:FBFL15_1116"/>
<accession>G2YZV2</accession>
<sequence length="249" mass="29321">MTLYDRYINGETEEVYKEIYALGQEAFLPTNLPEIEKVLTETFQRVAYNLDIIYKELKSVNYLFKENPEYNFEKPLHKPLPDTELLLEQLDNAVKPFGFVPLSLKFFYKIVGGVNFVWDYETNEDFMWEMADPIQIASLDSVVEEITYEYWEEEIQQYVDDEEFGCAFLNLSADDLHKDNVSGGQAYAIKITSEPTIDSKFMNEPNDTTFINYLRICFEYCGFPSITRPDMNNDYQTFFDKVKPKLKRI</sequence>
<dbReference type="EMBL" id="FQ859183">
    <property type="protein sequence ID" value="CCB69205.1"/>
    <property type="molecule type" value="Genomic_DNA"/>
</dbReference>
<reference evidence="1 2" key="1">
    <citation type="journal article" date="2011" name="Appl. Environ. Microbiol.">
        <title>Complete genome sequence of the fish pathogen Flavobacterium branchiophilum.</title>
        <authorList>
            <consortium name="1:IP"/>
            <consortium name="Microbial Evolutionary Genomics,F-75015 Paris"/>
            <consortium name="France 2:CNRS"/>
            <consortium name="URA2171"/>
            <consortium name="F-75015 Paris,France 3:Unite de Virologie et Immunologie Mol."/>
            <consortium name="INRA,78352 Jouy en Josas Cedex"/>
            <consortium name="France. 4:Unite de Mathemathique"/>
            <consortium name="Informatique et Genome,INRA"/>
            <consortium name="78352 Jouy en Josas Cedex"/>
            <consortium name="France. 5:CEA/Genoscope"/>
            <consortium name="Evry"/>
            <consortium name="France"/>
            <person name="Touchon M."/>
            <person name="Barbier P."/>
            <person name="Bernardet J.F."/>
            <person name="Loux V."/>
            <person name="Vacherie B."/>
            <person name="Barbe V."/>
            <person name="Rocha E.P."/>
            <person name="Duchaud E."/>
        </authorList>
    </citation>
    <scope>NUCLEOTIDE SEQUENCE [LARGE SCALE GENOMIC DNA]</scope>
    <source>
        <strain evidence="1 2">FL-15</strain>
    </source>
</reference>